<dbReference type="Pfam" id="PF06155">
    <property type="entry name" value="GBBH-like_N"/>
    <property type="match status" value="1"/>
</dbReference>
<sequence>MIRRQSLSVLTSFVGRRKPFLFPACYRLIKNRLFCAPAPKPLVAEAIDAVTRLELRVNRWPHTLGLSYIWLRDHCKCPDCYDNFTKQRKLDIQKVPLNIRPASTKTTKEGLEIKWPDGHKSEYTYKYLWQNTYEGWNASYKNPQRLWKAATFPSPQLTTVPLSDILDPKKDGLKRLISSIIVHGLGFISEVSPDVESTRAAVETISPVRTTFYGTVWSFEDNLERADTAYTNIYLGAHNDTTYFTESSRLQVFHCLKKAPQGGETLLVDGFSVAEEFSARHPEGYAFLSSAAIPSEYIGDGQHMATLDTVLKHNPATGCLQQIRYNIYDRAPLSSIPLEKIHEFYLHMRNIGKIVRNPAYEYWLQLEPGTVLIIDNWRLMHGRNAYSGPRIMGGCYISNDDFTSKARVLGIQIN</sequence>
<evidence type="ECO:0000256" key="5">
    <source>
        <dbReference type="ARBA" id="ARBA00012267"/>
    </source>
</evidence>
<dbReference type="PANTHER" id="PTHR10696">
    <property type="entry name" value="GAMMA-BUTYROBETAINE HYDROXYLASE-RELATED"/>
    <property type="match status" value="1"/>
</dbReference>
<comment type="cofactor">
    <cofactor evidence="2">
        <name>L-ascorbate</name>
        <dbReference type="ChEBI" id="CHEBI:38290"/>
    </cofactor>
</comment>
<keyword evidence="11" id="KW-0408">Iron</keyword>
<evidence type="ECO:0000256" key="15">
    <source>
        <dbReference type="ARBA" id="ARBA00046008"/>
    </source>
</evidence>
<dbReference type="Pfam" id="PF02668">
    <property type="entry name" value="TauD"/>
    <property type="match status" value="1"/>
</dbReference>
<keyword evidence="7" id="KW-0479">Metal-binding</keyword>
<evidence type="ECO:0000256" key="9">
    <source>
        <dbReference type="ARBA" id="ARBA00022964"/>
    </source>
</evidence>
<comment type="function">
    <text evidence="15">Converts trimethyllysine (TML) into hydroxytrimethyllysine (HTML).</text>
</comment>
<evidence type="ECO:0000256" key="13">
    <source>
        <dbReference type="ARBA" id="ARBA00031778"/>
    </source>
</evidence>
<dbReference type="FunFam" id="3.60.130.10:FF:000001">
    <property type="entry name" value="Trimethyllysine dioxygenase, mitochondrial"/>
    <property type="match status" value="1"/>
</dbReference>
<dbReference type="InterPro" id="IPR050411">
    <property type="entry name" value="AlphaKG_dependent_hydroxylases"/>
</dbReference>
<evidence type="ECO:0000256" key="2">
    <source>
        <dbReference type="ARBA" id="ARBA00001961"/>
    </source>
</evidence>
<evidence type="ECO:0000256" key="16">
    <source>
        <dbReference type="ARBA" id="ARBA00049334"/>
    </source>
</evidence>
<dbReference type="Proteomes" id="UP001381693">
    <property type="component" value="Unassembled WGS sequence"/>
</dbReference>
<dbReference type="Gene3D" id="3.30.2020.30">
    <property type="match status" value="1"/>
</dbReference>
<dbReference type="SUPFAM" id="SSF51197">
    <property type="entry name" value="Clavaminate synthase-like"/>
    <property type="match status" value="1"/>
</dbReference>
<dbReference type="EMBL" id="JAXCGZ010000157">
    <property type="protein sequence ID" value="KAK7086523.1"/>
    <property type="molecule type" value="Genomic_DNA"/>
</dbReference>
<dbReference type="GO" id="GO:0005506">
    <property type="term" value="F:iron ion binding"/>
    <property type="evidence" value="ECO:0007669"/>
    <property type="project" value="InterPro"/>
</dbReference>
<evidence type="ECO:0000256" key="8">
    <source>
        <dbReference type="ARBA" id="ARBA00022873"/>
    </source>
</evidence>
<evidence type="ECO:0000259" key="17">
    <source>
        <dbReference type="Pfam" id="PF02668"/>
    </source>
</evidence>
<dbReference type="InterPro" id="IPR012776">
    <property type="entry name" value="Trimethyllysine_dOase"/>
</dbReference>
<evidence type="ECO:0000256" key="12">
    <source>
        <dbReference type="ARBA" id="ARBA00030363"/>
    </source>
</evidence>
<organism evidence="19 20">
    <name type="scientific">Halocaridina rubra</name>
    <name type="common">Hawaiian red shrimp</name>
    <dbReference type="NCBI Taxonomy" id="373956"/>
    <lineage>
        <taxon>Eukaryota</taxon>
        <taxon>Metazoa</taxon>
        <taxon>Ecdysozoa</taxon>
        <taxon>Arthropoda</taxon>
        <taxon>Crustacea</taxon>
        <taxon>Multicrustacea</taxon>
        <taxon>Malacostraca</taxon>
        <taxon>Eumalacostraca</taxon>
        <taxon>Eucarida</taxon>
        <taxon>Decapoda</taxon>
        <taxon>Pleocyemata</taxon>
        <taxon>Caridea</taxon>
        <taxon>Atyoidea</taxon>
        <taxon>Atyidae</taxon>
        <taxon>Halocaridina</taxon>
    </lineage>
</organism>
<dbReference type="FunFam" id="3.30.2020.30:FF:000002">
    <property type="entry name" value="Putative gamma-butyrobetaine dioxygenase"/>
    <property type="match status" value="1"/>
</dbReference>
<name>A0AAN9FTX8_HALRR</name>
<dbReference type="AlphaFoldDB" id="A0AAN9FTX8"/>
<feature type="domain" description="TauD/TfdA-like" evidence="17">
    <location>
        <begin position="159"/>
        <end position="396"/>
    </location>
</feature>
<evidence type="ECO:0000256" key="14">
    <source>
        <dbReference type="ARBA" id="ARBA00032283"/>
    </source>
</evidence>
<dbReference type="Gene3D" id="3.60.130.10">
    <property type="entry name" value="Clavaminate synthase-like"/>
    <property type="match status" value="1"/>
</dbReference>
<evidence type="ECO:0000313" key="19">
    <source>
        <dbReference type="EMBL" id="KAK7086523.1"/>
    </source>
</evidence>
<dbReference type="PANTHER" id="PTHR10696:SF51">
    <property type="entry name" value="TRIMETHYLLYSINE DIOXYGENASE, MITOCHONDRIAL"/>
    <property type="match status" value="1"/>
</dbReference>
<evidence type="ECO:0000256" key="6">
    <source>
        <dbReference type="ARBA" id="ARBA00016835"/>
    </source>
</evidence>
<gene>
    <name evidence="19" type="ORF">SK128_012504</name>
</gene>
<comment type="catalytic activity">
    <reaction evidence="16">
        <text>N(6),N(6),N(6)-trimethyl-L-lysine + 2-oxoglutarate + O2 = (3S)-3-hydroxy-N(6),N(6),N(6)-trimethyl-L-lysine + succinate + CO2</text>
        <dbReference type="Rhea" id="RHEA:14181"/>
        <dbReference type="ChEBI" id="CHEBI:15379"/>
        <dbReference type="ChEBI" id="CHEBI:16526"/>
        <dbReference type="ChEBI" id="CHEBI:16810"/>
        <dbReference type="ChEBI" id="CHEBI:30031"/>
        <dbReference type="ChEBI" id="CHEBI:58100"/>
        <dbReference type="ChEBI" id="CHEBI:141499"/>
        <dbReference type="EC" id="1.14.11.8"/>
    </reaction>
</comment>
<comment type="caution">
    <text evidence="19">The sequence shown here is derived from an EMBL/GenBank/DDBJ whole genome shotgun (WGS) entry which is preliminary data.</text>
</comment>
<dbReference type="CDD" id="cd00250">
    <property type="entry name" value="CAS_like"/>
    <property type="match status" value="1"/>
</dbReference>
<comment type="similarity">
    <text evidence="4">Belongs to the gamma-BBH/TMLD family.</text>
</comment>
<dbReference type="EC" id="1.14.11.8" evidence="5"/>
<dbReference type="GO" id="GO:0045329">
    <property type="term" value="P:carnitine biosynthetic process"/>
    <property type="evidence" value="ECO:0007669"/>
    <property type="project" value="UniProtKB-KW"/>
</dbReference>
<evidence type="ECO:0000256" key="3">
    <source>
        <dbReference type="ARBA" id="ARBA00005022"/>
    </source>
</evidence>
<proteinExistence type="inferred from homology"/>
<evidence type="ECO:0000256" key="1">
    <source>
        <dbReference type="ARBA" id="ARBA00001954"/>
    </source>
</evidence>
<dbReference type="GO" id="GO:0050353">
    <property type="term" value="F:trimethyllysine dioxygenase activity"/>
    <property type="evidence" value="ECO:0007669"/>
    <property type="project" value="UniProtKB-EC"/>
</dbReference>
<evidence type="ECO:0000313" key="20">
    <source>
        <dbReference type="Proteomes" id="UP001381693"/>
    </source>
</evidence>
<feature type="domain" description="Gamma-butyrobetaine hydroxylase-like N-terminal" evidence="18">
    <location>
        <begin position="63"/>
        <end position="128"/>
    </location>
</feature>
<keyword evidence="8" id="KW-0124">Carnitine biosynthesis</keyword>
<dbReference type="GO" id="GO:0005739">
    <property type="term" value="C:mitochondrion"/>
    <property type="evidence" value="ECO:0007669"/>
    <property type="project" value="TreeGrafter"/>
</dbReference>
<protein>
    <recommendedName>
        <fullName evidence="6">Trimethyllysine dioxygenase, mitochondrial</fullName>
        <ecNumber evidence="5">1.14.11.8</ecNumber>
    </recommendedName>
    <alternativeName>
        <fullName evidence="13">Epsilon-trimethyllysine 2-oxoglutarate dioxygenase</fullName>
    </alternativeName>
    <alternativeName>
        <fullName evidence="12">TML hydroxylase</fullName>
    </alternativeName>
    <alternativeName>
        <fullName evidence="14">TML-alpha-ketoglutarate dioxygenase</fullName>
    </alternativeName>
</protein>
<dbReference type="InterPro" id="IPR038492">
    <property type="entry name" value="GBBH-like_N_sf"/>
</dbReference>
<keyword evidence="20" id="KW-1185">Reference proteome</keyword>
<evidence type="ECO:0000256" key="10">
    <source>
        <dbReference type="ARBA" id="ARBA00023002"/>
    </source>
</evidence>
<evidence type="ECO:0000259" key="18">
    <source>
        <dbReference type="Pfam" id="PF06155"/>
    </source>
</evidence>
<dbReference type="InterPro" id="IPR010376">
    <property type="entry name" value="GBBH-like_N"/>
</dbReference>
<accession>A0AAN9FTX8</accession>
<dbReference type="NCBIfam" id="TIGR02410">
    <property type="entry name" value="carnitine_TMLD"/>
    <property type="match status" value="1"/>
</dbReference>
<keyword evidence="9" id="KW-0223">Dioxygenase</keyword>
<evidence type="ECO:0000256" key="11">
    <source>
        <dbReference type="ARBA" id="ARBA00023004"/>
    </source>
</evidence>
<evidence type="ECO:0000256" key="7">
    <source>
        <dbReference type="ARBA" id="ARBA00022723"/>
    </source>
</evidence>
<reference evidence="19 20" key="1">
    <citation type="submission" date="2023-11" db="EMBL/GenBank/DDBJ databases">
        <title>Halocaridina rubra genome assembly.</title>
        <authorList>
            <person name="Smith C."/>
        </authorList>
    </citation>
    <scope>NUCLEOTIDE SEQUENCE [LARGE SCALE GENOMIC DNA]</scope>
    <source>
        <strain evidence="19">EP-1</strain>
        <tissue evidence="19">Whole</tissue>
    </source>
</reference>
<dbReference type="InterPro" id="IPR042098">
    <property type="entry name" value="TauD-like_sf"/>
</dbReference>
<comment type="cofactor">
    <cofactor evidence="1">
        <name>Fe(2+)</name>
        <dbReference type="ChEBI" id="CHEBI:29033"/>
    </cofactor>
</comment>
<evidence type="ECO:0000256" key="4">
    <source>
        <dbReference type="ARBA" id="ARBA00008654"/>
    </source>
</evidence>
<dbReference type="InterPro" id="IPR003819">
    <property type="entry name" value="TauD/TfdA-like"/>
</dbReference>
<comment type="pathway">
    <text evidence="3">Amine and polyamine biosynthesis; carnitine biosynthesis.</text>
</comment>
<keyword evidence="10" id="KW-0560">Oxidoreductase</keyword>